<evidence type="ECO:0000313" key="1">
    <source>
        <dbReference type="EMBL" id="KAJ5166061.1"/>
    </source>
</evidence>
<proteinExistence type="predicted"/>
<name>A0A9W9LMG1_9EURO</name>
<reference evidence="1" key="1">
    <citation type="submission" date="2022-11" db="EMBL/GenBank/DDBJ databases">
        <authorList>
            <person name="Petersen C."/>
        </authorList>
    </citation>
    <scope>NUCLEOTIDE SEQUENCE</scope>
    <source>
        <strain evidence="1">IBT 21917</strain>
    </source>
</reference>
<dbReference type="Proteomes" id="UP001146351">
    <property type="component" value="Unassembled WGS sequence"/>
</dbReference>
<accession>A0A9W9LMG1</accession>
<gene>
    <name evidence="1" type="ORF">N7492_006357</name>
</gene>
<comment type="caution">
    <text evidence="1">The sequence shown here is derived from an EMBL/GenBank/DDBJ whole genome shotgun (WGS) entry which is preliminary data.</text>
</comment>
<organism evidence="1 2">
    <name type="scientific">Penicillium capsulatum</name>
    <dbReference type="NCBI Taxonomy" id="69766"/>
    <lineage>
        <taxon>Eukaryota</taxon>
        <taxon>Fungi</taxon>
        <taxon>Dikarya</taxon>
        <taxon>Ascomycota</taxon>
        <taxon>Pezizomycotina</taxon>
        <taxon>Eurotiomycetes</taxon>
        <taxon>Eurotiomycetidae</taxon>
        <taxon>Eurotiales</taxon>
        <taxon>Aspergillaceae</taxon>
        <taxon>Penicillium</taxon>
    </lineage>
</organism>
<sequence length="122" mass="13107">MPRRSNILTKELGEVGKAHRNPAYSPWRKISLGHGSYLLIHGPTTEVIFQTSPPQNAVAVVVDISSTGGAIKIGEASDNDLGVTAVGMVGTEDADGLVIVPWDSGWWYYTIGVITVRYIVKA</sequence>
<dbReference type="OrthoDB" id="5228066at2759"/>
<keyword evidence="2" id="KW-1185">Reference proteome</keyword>
<reference evidence="1" key="2">
    <citation type="journal article" date="2023" name="IMA Fungus">
        <title>Comparative genomic study of the Penicillium genus elucidates a diverse pangenome and 15 lateral gene transfer events.</title>
        <authorList>
            <person name="Petersen C."/>
            <person name="Sorensen T."/>
            <person name="Nielsen M.R."/>
            <person name="Sondergaard T.E."/>
            <person name="Sorensen J.L."/>
            <person name="Fitzpatrick D.A."/>
            <person name="Frisvad J.C."/>
            <person name="Nielsen K.L."/>
        </authorList>
    </citation>
    <scope>NUCLEOTIDE SEQUENCE</scope>
    <source>
        <strain evidence="1">IBT 21917</strain>
    </source>
</reference>
<evidence type="ECO:0000313" key="2">
    <source>
        <dbReference type="Proteomes" id="UP001146351"/>
    </source>
</evidence>
<protein>
    <submittedName>
        <fullName evidence="1">Uncharacterized protein</fullName>
    </submittedName>
</protein>
<dbReference type="AlphaFoldDB" id="A0A9W9LMG1"/>
<dbReference type="EMBL" id="JAPQKO010000004">
    <property type="protein sequence ID" value="KAJ5166061.1"/>
    <property type="molecule type" value="Genomic_DNA"/>
</dbReference>